<accession>A0A937RRM5</accession>
<dbReference type="Pfam" id="PF01113">
    <property type="entry name" value="DapB_N"/>
    <property type="match status" value="1"/>
</dbReference>
<gene>
    <name evidence="5" type="ORF">I7412_34070</name>
</gene>
<evidence type="ECO:0000256" key="2">
    <source>
        <dbReference type="ARBA" id="ARBA00023002"/>
    </source>
</evidence>
<protein>
    <recommendedName>
        <fullName evidence="7">Dihydrodipicolinate reductase</fullName>
    </recommendedName>
</protein>
<dbReference type="CDD" id="cd24146">
    <property type="entry name" value="nat-AmDH_N_like"/>
    <property type="match status" value="1"/>
</dbReference>
<dbReference type="SUPFAM" id="SSF51735">
    <property type="entry name" value="NAD(P)-binding Rossmann-fold domains"/>
    <property type="match status" value="1"/>
</dbReference>
<dbReference type="InterPro" id="IPR000846">
    <property type="entry name" value="DapB_N"/>
</dbReference>
<sequence length="351" mass="37522">MPIRVIQWTTGPIGRAALREAIENPELDLVGVFVHSEDKVGVDAGTLVGLPPTGILATNDKARIVALDADAVIHAASKAVGTDTSAEDIEALLTSGKSVISTMSYTHVPTVSQDVHERFQRACAAGGSRFLAAGEHPGFMFERLAVGLTLLSQRVDRITVQEFVDCSHMPQKEMLVDLMGMGKQPEEITTESPVFRSMSVEFEQSLAAAADALGLRIDEIRAEIRTAVGKADVVLPVATLPAGTVVGQILTWTAYHAGEPTLVAEEYWTCTADIPEWELALDGHTVRVIIEGAPRMNLELSVDLAPLPELGDLSGGVVAVAMTAVRAIPYVLRAQPGIVVPEIFGAYRWPS</sequence>
<feature type="domain" description="2,4-diaminopentanoate dehydrogenase C-terminal" evidence="4">
    <location>
        <begin position="139"/>
        <end position="339"/>
    </location>
</feature>
<dbReference type="Gene3D" id="3.40.50.720">
    <property type="entry name" value="NAD(P)-binding Rossmann-like Domain"/>
    <property type="match status" value="1"/>
</dbReference>
<feature type="domain" description="Dihydrodipicolinate reductase N-terminal" evidence="3">
    <location>
        <begin position="10"/>
        <end position="81"/>
    </location>
</feature>
<name>A0A937RRM5_9ACTN</name>
<dbReference type="AlphaFoldDB" id="A0A937RRM5"/>
<organism evidence="5 6">
    <name type="scientific">Frankia nepalensis</name>
    <dbReference type="NCBI Taxonomy" id="1836974"/>
    <lineage>
        <taxon>Bacteria</taxon>
        <taxon>Bacillati</taxon>
        <taxon>Actinomycetota</taxon>
        <taxon>Actinomycetes</taxon>
        <taxon>Frankiales</taxon>
        <taxon>Frankiaceae</taxon>
        <taxon>Frankia</taxon>
    </lineage>
</organism>
<dbReference type="InterPro" id="IPR045760">
    <property type="entry name" value="DAP_DH_C"/>
</dbReference>
<keyword evidence="2" id="KW-0560">Oxidoreductase</keyword>
<comment type="caution">
    <text evidence="5">The sequence shown here is derived from an EMBL/GenBank/DDBJ whole genome shotgun (WGS) entry which is preliminary data.</text>
</comment>
<dbReference type="Pfam" id="PF19328">
    <property type="entry name" value="DAP_DH_C"/>
    <property type="match status" value="1"/>
</dbReference>
<proteinExistence type="predicted"/>
<reference evidence="5" key="1">
    <citation type="submission" date="2020-12" db="EMBL/GenBank/DDBJ databases">
        <title>Genomic characterization of non-nitrogen-fixing Frankia strains.</title>
        <authorList>
            <person name="Carlos-Shanley C."/>
            <person name="Guerra T."/>
            <person name="Hahn D."/>
        </authorList>
    </citation>
    <scope>NUCLEOTIDE SEQUENCE</scope>
    <source>
        <strain evidence="5">CN6</strain>
    </source>
</reference>
<dbReference type="RefSeq" id="WP_203010304.1">
    <property type="nucleotide sequence ID" value="NZ_JADWYW010000701.1"/>
</dbReference>
<evidence type="ECO:0000313" key="6">
    <source>
        <dbReference type="Proteomes" id="UP000604475"/>
    </source>
</evidence>
<evidence type="ECO:0000256" key="1">
    <source>
        <dbReference type="ARBA" id="ARBA00022857"/>
    </source>
</evidence>
<dbReference type="EMBL" id="JAEACQ010000295">
    <property type="protein sequence ID" value="MBL7632094.1"/>
    <property type="molecule type" value="Genomic_DNA"/>
</dbReference>
<evidence type="ECO:0000259" key="4">
    <source>
        <dbReference type="Pfam" id="PF19328"/>
    </source>
</evidence>
<keyword evidence="6" id="KW-1185">Reference proteome</keyword>
<dbReference type="GO" id="GO:0008839">
    <property type="term" value="F:4-hydroxy-tetrahydrodipicolinate reductase"/>
    <property type="evidence" value="ECO:0007669"/>
    <property type="project" value="InterPro"/>
</dbReference>
<dbReference type="InterPro" id="IPR036291">
    <property type="entry name" value="NAD(P)-bd_dom_sf"/>
</dbReference>
<evidence type="ECO:0008006" key="7">
    <source>
        <dbReference type="Google" id="ProtNLM"/>
    </source>
</evidence>
<dbReference type="GO" id="GO:0009089">
    <property type="term" value="P:lysine biosynthetic process via diaminopimelate"/>
    <property type="evidence" value="ECO:0007669"/>
    <property type="project" value="InterPro"/>
</dbReference>
<dbReference type="Proteomes" id="UP000604475">
    <property type="component" value="Unassembled WGS sequence"/>
</dbReference>
<evidence type="ECO:0000259" key="3">
    <source>
        <dbReference type="Pfam" id="PF01113"/>
    </source>
</evidence>
<evidence type="ECO:0000313" key="5">
    <source>
        <dbReference type="EMBL" id="MBL7632094.1"/>
    </source>
</evidence>
<keyword evidence="1" id="KW-0521">NADP</keyword>